<keyword evidence="2" id="KW-1185">Reference proteome</keyword>
<dbReference type="InterPro" id="IPR036102">
    <property type="entry name" value="OsmC/Ohrsf"/>
</dbReference>
<evidence type="ECO:0000313" key="2">
    <source>
        <dbReference type="Proteomes" id="UP000091926"/>
    </source>
</evidence>
<sequence>MAYGEHNYRVAVAWTGNRGTGTSGYSQYGREYTISANGKPDIPGSSDPAFRGDASRWNPEDLLVAAASACHKLWYLHLCAEAGVRVVAYVDDAHGTMLDGPTGGKLTHIELRPRVTIKAGDDLALARSLHHAAHDKCYIANSVNFPITCEPVIESAHG</sequence>
<dbReference type="PANTHER" id="PTHR42830">
    <property type="entry name" value="OSMOTICALLY INDUCIBLE FAMILY PROTEIN"/>
    <property type="match status" value="1"/>
</dbReference>
<dbReference type="InterPro" id="IPR003718">
    <property type="entry name" value="OsmC/Ohr_fam"/>
</dbReference>
<dbReference type="Proteomes" id="UP000091926">
    <property type="component" value="Chromosome"/>
</dbReference>
<reference evidence="1 2" key="1">
    <citation type="submission" date="2016-06" db="EMBL/GenBank/DDBJ databases">
        <title>Complete genome sequences of Bordetella bronchialis and Bordetella flabilis.</title>
        <authorList>
            <person name="LiPuma J.J."/>
            <person name="Spilker T."/>
        </authorList>
    </citation>
    <scope>NUCLEOTIDE SEQUENCE [LARGE SCALE GENOMIC DNA]</scope>
    <source>
        <strain evidence="1 2">AU10664</strain>
    </source>
</reference>
<organism evidence="1 2">
    <name type="scientific">Bordetella flabilis</name>
    <dbReference type="NCBI Taxonomy" id="463014"/>
    <lineage>
        <taxon>Bacteria</taxon>
        <taxon>Pseudomonadati</taxon>
        <taxon>Pseudomonadota</taxon>
        <taxon>Betaproteobacteria</taxon>
        <taxon>Burkholderiales</taxon>
        <taxon>Alcaligenaceae</taxon>
        <taxon>Bordetella</taxon>
    </lineage>
</organism>
<dbReference type="PANTHER" id="PTHR42830:SF2">
    <property type="entry name" value="OSMC_OHR FAMILY PROTEIN"/>
    <property type="match status" value="1"/>
</dbReference>
<dbReference type="EMBL" id="CP016172">
    <property type="protein sequence ID" value="ANN79379.1"/>
    <property type="molecule type" value="Genomic_DNA"/>
</dbReference>
<dbReference type="Gene3D" id="3.30.300.20">
    <property type="match status" value="1"/>
</dbReference>
<dbReference type="RefSeq" id="WP_066662340.1">
    <property type="nucleotide sequence ID" value="NZ_CBCSCL010000007.1"/>
</dbReference>
<gene>
    <name evidence="1" type="ORF">BAU07_21630</name>
</gene>
<dbReference type="SUPFAM" id="SSF82784">
    <property type="entry name" value="OsmC-like"/>
    <property type="match status" value="1"/>
</dbReference>
<dbReference type="AlphaFoldDB" id="A0A193GJD0"/>
<dbReference type="STRING" id="463014.BAU07_21630"/>
<evidence type="ECO:0000313" key="1">
    <source>
        <dbReference type="EMBL" id="ANN79379.1"/>
    </source>
</evidence>
<proteinExistence type="predicted"/>
<dbReference type="Pfam" id="PF02566">
    <property type="entry name" value="OsmC"/>
    <property type="match status" value="1"/>
</dbReference>
<name>A0A193GJD0_9BORD</name>
<protein>
    <submittedName>
        <fullName evidence="1">Peroxiredoxin</fullName>
    </submittedName>
</protein>
<dbReference type="KEGG" id="bfz:BAU07_21630"/>
<dbReference type="OrthoDB" id="9795405at2"/>
<accession>A0A193GJD0</accession>
<dbReference type="InterPro" id="IPR052707">
    <property type="entry name" value="OsmC_Ohr_Peroxiredoxin"/>
</dbReference>
<dbReference type="InterPro" id="IPR015946">
    <property type="entry name" value="KH_dom-like_a/b"/>
</dbReference>